<keyword evidence="3" id="KW-1185">Reference proteome</keyword>
<dbReference type="EMBL" id="PDUD01000018">
    <property type="protein sequence ID" value="PHN06331.1"/>
    <property type="molecule type" value="Genomic_DNA"/>
</dbReference>
<evidence type="ECO:0000256" key="1">
    <source>
        <dbReference type="SAM" id="SignalP"/>
    </source>
</evidence>
<proteinExistence type="predicted"/>
<feature type="chain" id="PRO_5012497257" description="Lipocalin-like domain-containing protein" evidence="1">
    <location>
        <begin position="22"/>
        <end position="138"/>
    </location>
</feature>
<gene>
    <name evidence="2" type="ORF">CRP01_12220</name>
</gene>
<sequence length="138" mass="16092">MKRLKTYTLLLLLFSGMTACGNDTASALHQHVQGFWKVHQIQQNGESNDMYAEINDSIILYWYDRSSYIFPYGYRIEDNQLVVWLQNDSLSRPKAIGTLSVSDADHFTLVNDGQRLEYQRVSFDKFEEETGRKWKGID</sequence>
<reference evidence="2 3" key="1">
    <citation type="submission" date="2017-10" db="EMBL/GenBank/DDBJ databases">
        <title>The draft genome sequence of Lewinella nigricans NBRC 102662.</title>
        <authorList>
            <person name="Wang K."/>
        </authorList>
    </citation>
    <scope>NUCLEOTIDE SEQUENCE [LARGE SCALE GENOMIC DNA]</scope>
    <source>
        <strain evidence="2 3">NBRC 102662</strain>
    </source>
</reference>
<accession>A0A2D0NCU4</accession>
<evidence type="ECO:0000313" key="2">
    <source>
        <dbReference type="EMBL" id="PHN06331.1"/>
    </source>
</evidence>
<keyword evidence="1" id="KW-0732">Signal</keyword>
<dbReference type="AlphaFoldDB" id="A0A2D0NCU4"/>
<feature type="signal peptide" evidence="1">
    <location>
        <begin position="1"/>
        <end position="21"/>
    </location>
</feature>
<dbReference type="PROSITE" id="PS51257">
    <property type="entry name" value="PROKAR_LIPOPROTEIN"/>
    <property type="match status" value="1"/>
</dbReference>
<name>A0A2D0NCU4_FLAN2</name>
<dbReference type="Proteomes" id="UP000223913">
    <property type="component" value="Unassembled WGS sequence"/>
</dbReference>
<comment type="caution">
    <text evidence="2">The sequence shown here is derived from an EMBL/GenBank/DDBJ whole genome shotgun (WGS) entry which is preliminary data.</text>
</comment>
<organism evidence="2 3">
    <name type="scientific">Flavilitoribacter nigricans (strain ATCC 23147 / DSM 23189 / NBRC 102662 / NCIMB 1420 / SS-2)</name>
    <name type="common">Lewinella nigricans</name>
    <dbReference type="NCBI Taxonomy" id="1122177"/>
    <lineage>
        <taxon>Bacteria</taxon>
        <taxon>Pseudomonadati</taxon>
        <taxon>Bacteroidota</taxon>
        <taxon>Saprospiria</taxon>
        <taxon>Saprospirales</taxon>
        <taxon>Lewinellaceae</taxon>
        <taxon>Flavilitoribacter</taxon>
    </lineage>
</organism>
<dbReference type="RefSeq" id="WP_099150314.1">
    <property type="nucleotide sequence ID" value="NZ_PDUD01000018.1"/>
</dbReference>
<evidence type="ECO:0008006" key="4">
    <source>
        <dbReference type="Google" id="ProtNLM"/>
    </source>
</evidence>
<evidence type="ECO:0000313" key="3">
    <source>
        <dbReference type="Proteomes" id="UP000223913"/>
    </source>
</evidence>
<protein>
    <recommendedName>
        <fullName evidence="4">Lipocalin-like domain-containing protein</fullName>
    </recommendedName>
</protein>